<dbReference type="AlphaFoldDB" id="A0A516R710"/>
<sequence>MGIFVFRHGSRLLEDAAALTARNIPRSKASGYVHLWVMRSQPPVCQQIESNARVMILTGVSSPLEDIGAQRYGSTDAHYPAWQFDRSFEVSTRGTQCHPLERCSGARSAHLSVRPIRGGENHALTCQSFGI</sequence>
<gene>
    <name evidence="1" type="ORF">FH965_13360</name>
</gene>
<name>A0A516R710_STRST</name>
<dbReference type="Proteomes" id="UP000316806">
    <property type="component" value="Chromosome"/>
</dbReference>
<accession>A0A516R710</accession>
<protein>
    <submittedName>
        <fullName evidence="1">Uncharacterized protein</fullName>
    </submittedName>
</protein>
<reference evidence="1 2" key="1">
    <citation type="journal article" date="2019" name="J. Ind. Microbiol. Biotechnol.">
        <title>The complete genomic sequence of Streptomyces spectabilis NRRL-2792 and identification of secondary metabolite biosynthetic gene clusters.</title>
        <authorList>
            <person name="Sinha A."/>
            <person name="Phillips-Salemka S."/>
            <person name="Niraula T.A."/>
            <person name="Short K.A."/>
            <person name="Niraula N.P."/>
        </authorList>
    </citation>
    <scope>NUCLEOTIDE SEQUENCE [LARGE SCALE GENOMIC DNA]</scope>
    <source>
        <strain evidence="1 2">NRRL 2792</strain>
    </source>
</reference>
<proteinExistence type="predicted"/>
<evidence type="ECO:0000313" key="2">
    <source>
        <dbReference type="Proteomes" id="UP000316806"/>
    </source>
</evidence>
<dbReference type="EMBL" id="CP040916">
    <property type="protein sequence ID" value="QDQ11443.1"/>
    <property type="molecule type" value="Genomic_DNA"/>
</dbReference>
<organism evidence="1 2">
    <name type="scientific">Streptomyces spectabilis</name>
    <dbReference type="NCBI Taxonomy" id="68270"/>
    <lineage>
        <taxon>Bacteria</taxon>
        <taxon>Bacillati</taxon>
        <taxon>Actinomycetota</taxon>
        <taxon>Actinomycetes</taxon>
        <taxon>Kitasatosporales</taxon>
        <taxon>Streptomycetaceae</taxon>
        <taxon>Streptomyces</taxon>
    </lineage>
</organism>
<evidence type="ECO:0000313" key="1">
    <source>
        <dbReference type="EMBL" id="QDQ11443.1"/>
    </source>
</evidence>